<dbReference type="InterPro" id="IPR039261">
    <property type="entry name" value="FNR_nucleotide-bd"/>
</dbReference>
<dbReference type="RefSeq" id="WP_144387385.1">
    <property type="nucleotide sequence ID" value="NZ_CANNCB010000001.1"/>
</dbReference>
<organism evidence="3 4">
    <name type="scientific">Vibrio algivorus</name>
    <dbReference type="NCBI Taxonomy" id="1667024"/>
    <lineage>
        <taxon>Bacteria</taxon>
        <taxon>Pseudomonadati</taxon>
        <taxon>Pseudomonadota</taxon>
        <taxon>Gammaproteobacteria</taxon>
        <taxon>Vibrionales</taxon>
        <taxon>Vibrionaceae</taxon>
        <taxon>Vibrio</taxon>
    </lineage>
</organism>
<dbReference type="CDD" id="cd06193">
    <property type="entry name" value="siderophore_interacting"/>
    <property type="match status" value="1"/>
</dbReference>
<dbReference type="EMBL" id="VMKJ01000002">
    <property type="protein sequence ID" value="TVO39480.1"/>
    <property type="molecule type" value="Genomic_DNA"/>
</dbReference>
<dbReference type="InterPro" id="IPR039374">
    <property type="entry name" value="SIP_fam"/>
</dbReference>
<sequence length="266" mass="29595">MKPNRKPKLATVVNTFELSENMQRVVLQGEDFKSLQTTDLGDYIKLMFHPEGHTDISTLGEGERPVMRTYTISELDLDNGQFAVDFVKHQVGGKQNIITQEQGGYAIHWAMKAKVGDTISIGGPGNSPIIDLNAEQVFMVADMTAIPAITEKLNTLNQSTTGHAVVQLSSAQDNPNWNLPTGMQLHTIVGHQPSQLSDAVTQLSIENEDVAIWCACEFTAMKAIRTHFNQYNVIQREKSYFSSYWKQGVTEDGHKVIKREDAESLS</sequence>
<reference evidence="3 4" key="1">
    <citation type="submission" date="2019-07" db="EMBL/GenBank/DDBJ databases">
        <title>The draft genome sequence of Vibrio algivorus M1486.</title>
        <authorList>
            <person name="Meng X."/>
        </authorList>
    </citation>
    <scope>NUCLEOTIDE SEQUENCE [LARGE SCALE GENOMIC DNA]</scope>
    <source>
        <strain evidence="3 4">M1486</strain>
    </source>
</reference>
<comment type="caution">
    <text evidence="3">The sequence shown here is derived from an EMBL/GenBank/DDBJ whole genome shotgun (WGS) entry which is preliminary data.</text>
</comment>
<dbReference type="PROSITE" id="PS51384">
    <property type="entry name" value="FAD_FR"/>
    <property type="match status" value="1"/>
</dbReference>
<dbReference type="InterPro" id="IPR017938">
    <property type="entry name" value="Riboflavin_synthase-like_b-brl"/>
</dbReference>
<comment type="similarity">
    <text evidence="1">Belongs to the SIP oxidoreductase family.</text>
</comment>
<evidence type="ECO:0000259" key="2">
    <source>
        <dbReference type="PROSITE" id="PS51384"/>
    </source>
</evidence>
<dbReference type="Proteomes" id="UP000319828">
    <property type="component" value="Unassembled WGS sequence"/>
</dbReference>
<proteinExistence type="inferred from homology"/>
<gene>
    <name evidence="3" type="ORF">FOF44_02520</name>
</gene>
<evidence type="ECO:0000313" key="4">
    <source>
        <dbReference type="Proteomes" id="UP000319828"/>
    </source>
</evidence>
<dbReference type="SUPFAM" id="SSF63380">
    <property type="entry name" value="Riboflavin synthase domain-like"/>
    <property type="match status" value="1"/>
</dbReference>
<evidence type="ECO:0000256" key="1">
    <source>
        <dbReference type="ARBA" id="ARBA00035644"/>
    </source>
</evidence>
<dbReference type="Gene3D" id="3.40.50.80">
    <property type="entry name" value="Nucleotide-binding domain of ferredoxin-NADP reductase (FNR) module"/>
    <property type="match status" value="1"/>
</dbReference>
<name>A0A557PFP3_9VIBR</name>
<feature type="domain" description="FAD-binding FR-type" evidence="2">
    <location>
        <begin position="5"/>
        <end position="131"/>
    </location>
</feature>
<dbReference type="Gene3D" id="2.40.30.10">
    <property type="entry name" value="Translation factors"/>
    <property type="match status" value="1"/>
</dbReference>
<dbReference type="Pfam" id="PF04954">
    <property type="entry name" value="SIP"/>
    <property type="match status" value="1"/>
</dbReference>
<dbReference type="GO" id="GO:0016491">
    <property type="term" value="F:oxidoreductase activity"/>
    <property type="evidence" value="ECO:0007669"/>
    <property type="project" value="InterPro"/>
</dbReference>
<accession>A0A557PFP3</accession>
<dbReference type="PANTHER" id="PTHR30157:SF0">
    <property type="entry name" value="NADPH-DEPENDENT FERRIC-CHELATE REDUCTASE"/>
    <property type="match status" value="1"/>
</dbReference>
<dbReference type="PANTHER" id="PTHR30157">
    <property type="entry name" value="FERRIC REDUCTASE, NADPH-DEPENDENT"/>
    <property type="match status" value="1"/>
</dbReference>
<dbReference type="InterPro" id="IPR007037">
    <property type="entry name" value="SIP_rossman_dom"/>
</dbReference>
<dbReference type="OrthoDB" id="9814826at2"/>
<dbReference type="InterPro" id="IPR017927">
    <property type="entry name" value="FAD-bd_FR_type"/>
</dbReference>
<dbReference type="InterPro" id="IPR013113">
    <property type="entry name" value="SIP_FAD-bd"/>
</dbReference>
<protein>
    <submittedName>
        <fullName evidence="3">Siderophore-interacting protein</fullName>
    </submittedName>
</protein>
<dbReference type="AlphaFoldDB" id="A0A557PFP3"/>
<evidence type="ECO:0000313" key="3">
    <source>
        <dbReference type="EMBL" id="TVO39480.1"/>
    </source>
</evidence>
<dbReference type="Pfam" id="PF08021">
    <property type="entry name" value="FAD_binding_9"/>
    <property type="match status" value="1"/>
</dbReference>